<dbReference type="Proteomes" id="UP001067121">
    <property type="component" value="Unassembled WGS sequence"/>
</dbReference>
<evidence type="ECO:0000259" key="1">
    <source>
        <dbReference type="Pfam" id="PF10026"/>
    </source>
</evidence>
<accession>A0AAP3CEW5</accession>
<evidence type="ECO:0000313" key="3">
    <source>
        <dbReference type="Proteomes" id="UP001067121"/>
    </source>
</evidence>
<dbReference type="Pfam" id="PF10026">
    <property type="entry name" value="DUF2268"/>
    <property type="match status" value="1"/>
</dbReference>
<proteinExistence type="predicted"/>
<evidence type="ECO:0000313" key="2">
    <source>
        <dbReference type="EMBL" id="MCY8315417.1"/>
    </source>
</evidence>
<name>A0AAP3CEW5_BACVA</name>
<dbReference type="EMBL" id="JALAOH010000005">
    <property type="protein sequence ID" value="MCY8315417.1"/>
    <property type="molecule type" value="Genomic_DNA"/>
</dbReference>
<dbReference type="RefSeq" id="WP_268542183.1">
    <property type="nucleotide sequence ID" value="NZ_JALAOH010000005.1"/>
</dbReference>
<organism evidence="2 3">
    <name type="scientific">Bacillus vallismortis</name>
    <dbReference type="NCBI Taxonomy" id="72361"/>
    <lineage>
        <taxon>Bacteria</taxon>
        <taxon>Bacillati</taxon>
        <taxon>Bacillota</taxon>
        <taxon>Bacilli</taxon>
        <taxon>Bacillales</taxon>
        <taxon>Bacillaceae</taxon>
        <taxon>Bacillus</taxon>
    </lineage>
</organism>
<comment type="caution">
    <text evidence="2">The sequence shown here is derived from an EMBL/GenBank/DDBJ whole genome shotgun (WGS) entry which is preliminary data.</text>
</comment>
<sequence length="261" mass="29945">MSVEQTYSWLSQAASINDLAHYIVPLFSGVEKKDWKGILGHLQHHGMFKNIKEGSDTASKLKEKGFYEHIQKEEQYLKNKWKGPDVPIVTLPVDVRNRTIRLEFGSKSGLAFQDKMFLFLSSELDFASVSALMTHEYHHVCRLDHLTKEEKDVTLLDTIIMEGLAEYAVYERFGRSQTAEWTSWYTEKQLQALYEKKIAPNLDIKRENRLFSQLLFGKGYHPKMLGYAVGFNIVKKYLTANKANTADGLSIPAETFLNATL</sequence>
<gene>
    <name evidence="2" type="ORF">MOC71_01340</name>
</gene>
<reference evidence="2" key="1">
    <citation type="submission" date="2022-02" db="EMBL/GenBank/DDBJ databases">
        <title>Crop Bioprotection Bacillus Genome Sequencing.</title>
        <authorList>
            <person name="Dunlap C."/>
        </authorList>
    </citation>
    <scope>NUCLEOTIDE SEQUENCE</scope>
    <source>
        <strain evidence="2">98-1</strain>
    </source>
</reference>
<protein>
    <submittedName>
        <fullName evidence="2">DUF2268 domain-containing protein</fullName>
    </submittedName>
</protein>
<dbReference type="InterPro" id="IPR018728">
    <property type="entry name" value="DUF2268"/>
</dbReference>
<feature type="domain" description="DUF2268" evidence="1">
    <location>
        <begin position="67"/>
        <end position="257"/>
    </location>
</feature>
<dbReference type="AlphaFoldDB" id="A0AAP3CEW5"/>